<organism evidence="2 3">
    <name type="scientific">Sphingomonas desiccabilis</name>
    <dbReference type="NCBI Taxonomy" id="429134"/>
    <lineage>
        <taxon>Bacteria</taxon>
        <taxon>Pseudomonadati</taxon>
        <taxon>Pseudomonadota</taxon>
        <taxon>Alphaproteobacteria</taxon>
        <taxon>Sphingomonadales</taxon>
        <taxon>Sphingomonadaceae</taxon>
        <taxon>Sphingomonas</taxon>
    </lineage>
</organism>
<gene>
    <name evidence="2" type="ORF">EO081_14640</name>
</gene>
<sequence>MKMLVRAGLCVCALLPVAADAAPVAGMQRHRGDQEAAMEGRKQGRILPLREIERRVTGKIRGAQYLGFDFDAGTAIYTLKFLRDGAVIWVDVDGRTGEIVGRTGK</sequence>
<feature type="chain" id="PRO_5020502757" description="PepSY domain-containing protein" evidence="1">
    <location>
        <begin position="22"/>
        <end position="105"/>
    </location>
</feature>
<evidence type="ECO:0000313" key="2">
    <source>
        <dbReference type="EMBL" id="RXZ30430.1"/>
    </source>
</evidence>
<evidence type="ECO:0000313" key="3">
    <source>
        <dbReference type="Proteomes" id="UP000292347"/>
    </source>
</evidence>
<reference evidence="2 3" key="1">
    <citation type="submission" date="2019-01" db="EMBL/GenBank/DDBJ databases">
        <title>Sphingomonas mucosissima sp. nov. and Sphingomonas desiccabilis sp. nov., from biological soil crusts in the Colorado Plateau, USA.</title>
        <authorList>
            <person name="Zhu D."/>
        </authorList>
    </citation>
    <scope>NUCLEOTIDE SEQUENCE [LARGE SCALE GENOMIC DNA]</scope>
    <source>
        <strain evidence="2 3">CP1D</strain>
    </source>
</reference>
<evidence type="ECO:0008006" key="4">
    <source>
        <dbReference type="Google" id="ProtNLM"/>
    </source>
</evidence>
<comment type="caution">
    <text evidence="2">The sequence shown here is derived from an EMBL/GenBank/DDBJ whole genome shotgun (WGS) entry which is preliminary data.</text>
</comment>
<keyword evidence="1" id="KW-0732">Signal</keyword>
<protein>
    <recommendedName>
        <fullName evidence="4">PepSY domain-containing protein</fullName>
    </recommendedName>
</protein>
<dbReference type="EMBL" id="SDPT01000003">
    <property type="protein sequence ID" value="RXZ30430.1"/>
    <property type="molecule type" value="Genomic_DNA"/>
</dbReference>
<evidence type="ECO:0000256" key="1">
    <source>
        <dbReference type="SAM" id="SignalP"/>
    </source>
</evidence>
<accession>A0A4Q2IM94</accession>
<keyword evidence="3" id="KW-1185">Reference proteome</keyword>
<feature type="signal peptide" evidence="1">
    <location>
        <begin position="1"/>
        <end position="21"/>
    </location>
</feature>
<name>A0A4Q2IM94_9SPHN</name>
<proteinExistence type="predicted"/>
<dbReference type="Proteomes" id="UP000292347">
    <property type="component" value="Unassembled WGS sequence"/>
</dbReference>
<dbReference type="OrthoDB" id="7428944at2"/>
<dbReference type="AlphaFoldDB" id="A0A4Q2IM94"/>